<comment type="catalytic activity">
    <reaction evidence="3">
        <text>guanosine + phosphate = alpha-D-ribose 1-phosphate + guanine</text>
        <dbReference type="Rhea" id="RHEA:13233"/>
        <dbReference type="ChEBI" id="CHEBI:16235"/>
        <dbReference type="ChEBI" id="CHEBI:16750"/>
        <dbReference type="ChEBI" id="CHEBI:43474"/>
        <dbReference type="ChEBI" id="CHEBI:57720"/>
        <dbReference type="EC" id="2.4.2.1"/>
    </reaction>
</comment>
<dbReference type="GO" id="GO:0009032">
    <property type="term" value="F:thymidine phosphorylase activity"/>
    <property type="evidence" value="ECO:0007669"/>
    <property type="project" value="RHEA"/>
</dbReference>
<comment type="catalytic activity">
    <reaction evidence="3">
        <text>thymidine + phosphate = 2-deoxy-alpha-D-ribose 1-phosphate + thymine</text>
        <dbReference type="Rhea" id="RHEA:16037"/>
        <dbReference type="ChEBI" id="CHEBI:17748"/>
        <dbReference type="ChEBI" id="CHEBI:17821"/>
        <dbReference type="ChEBI" id="CHEBI:43474"/>
        <dbReference type="ChEBI" id="CHEBI:57259"/>
        <dbReference type="EC" id="2.4.2.2"/>
    </reaction>
</comment>
<organism evidence="4 5">
    <name type="scientific">Candidatus Muproteobacteria bacterium RBG_16_60_9</name>
    <dbReference type="NCBI Taxonomy" id="1817755"/>
    <lineage>
        <taxon>Bacteria</taxon>
        <taxon>Pseudomonadati</taxon>
        <taxon>Pseudomonadota</taxon>
        <taxon>Candidatus Muproteobacteria</taxon>
    </lineage>
</organism>
<dbReference type="GO" id="GO:0047975">
    <property type="term" value="F:guanosine phosphorylase activity"/>
    <property type="evidence" value="ECO:0007669"/>
    <property type="project" value="RHEA"/>
</dbReference>
<dbReference type="Gene3D" id="2.60.120.10">
    <property type="entry name" value="Jelly Rolls"/>
    <property type="match status" value="1"/>
</dbReference>
<dbReference type="InterPro" id="IPR011051">
    <property type="entry name" value="RmlC_Cupin_sf"/>
</dbReference>
<dbReference type="EC" id="2.4.2.2" evidence="3"/>
<dbReference type="Pfam" id="PF06865">
    <property type="entry name" value="Ppnp"/>
    <property type="match status" value="1"/>
</dbReference>
<dbReference type="GO" id="GO:0005829">
    <property type="term" value="C:cytosol"/>
    <property type="evidence" value="ECO:0007669"/>
    <property type="project" value="TreeGrafter"/>
</dbReference>
<dbReference type="EMBL" id="MFSP01000194">
    <property type="protein sequence ID" value="OGI61516.1"/>
    <property type="molecule type" value="Genomic_DNA"/>
</dbReference>
<evidence type="ECO:0000256" key="2">
    <source>
        <dbReference type="ARBA" id="ARBA00022679"/>
    </source>
</evidence>
<comment type="catalytic activity">
    <reaction evidence="3">
        <text>adenosine + phosphate = alpha-D-ribose 1-phosphate + adenine</text>
        <dbReference type="Rhea" id="RHEA:27642"/>
        <dbReference type="ChEBI" id="CHEBI:16335"/>
        <dbReference type="ChEBI" id="CHEBI:16708"/>
        <dbReference type="ChEBI" id="CHEBI:43474"/>
        <dbReference type="ChEBI" id="CHEBI:57720"/>
        <dbReference type="EC" id="2.4.2.1"/>
    </reaction>
</comment>
<keyword evidence="2 3" id="KW-0808">Transferase</keyword>
<dbReference type="InterPro" id="IPR009664">
    <property type="entry name" value="Ppnp"/>
</dbReference>
<comment type="function">
    <text evidence="3">Catalyzes the phosphorolysis of diverse nucleosides, yielding D-ribose 1-phosphate and the respective free bases. Can use uridine, adenosine, guanosine, cytidine, thymidine, inosine and xanthosine as substrates. Also catalyzes the reverse reactions.</text>
</comment>
<evidence type="ECO:0000313" key="4">
    <source>
        <dbReference type="EMBL" id="OGI61516.1"/>
    </source>
</evidence>
<dbReference type="CDD" id="cd20296">
    <property type="entry name" value="cupin_PpnP-like"/>
    <property type="match status" value="1"/>
</dbReference>
<comment type="catalytic activity">
    <reaction evidence="3">
        <text>a purine D-ribonucleoside + phosphate = a purine nucleobase + alpha-D-ribose 1-phosphate</text>
        <dbReference type="Rhea" id="RHEA:19805"/>
        <dbReference type="ChEBI" id="CHEBI:26386"/>
        <dbReference type="ChEBI" id="CHEBI:43474"/>
        <dbReference type="ChEBI" id="CHEBI:57720"/>
        <dbReference type="ChEBI" id="CHEBI:142355"/>
        <dbReference type="EC" id="2.4.2.1"/>
    </reaction>
</comment>
<comment type="catalytic activity">
    <reaction evidence="3">
        <text>inosine + phosphate = alpha-D-ribose 1-phosphate + hypoxanthine</text>
        <dbReference type="Rhea" id="RHEA:27646"/>
        <dbReference type="ChEBI" id="CHEBI:17368"/>
        <dbReference type="ChEBI" id="CHEBI:17596"/>
        <dbReference type="ChEBI" id="CHEBI:43474"/>
        <dbReference type="ChEBI" id="CHEBI:57720"/>
        <dbReference type="EC" id="2.4.2.1"/>
    </reaction>
</comment>
<dbReference type="EC" id="2.4.2.1" evidence="3"/>
<sequence>MSFKNVEVKRKANVYHDGRVTSRTVVTAAGEMKTLGVMLPGTFRFSTQAPERIDVTQGHCRVRLAKEQGWNEYQAGESFTVPGDSHFEIEVIDLLDYVCHFE</sequence>
<dbReference type="AlphaFoldDB" id="A0A1F6UW11"/>
<comment type="similarity">
    <text evidence="3">Belongs to the nucleoside phosphorylase PpnP family.</text>
</comment>
<evidence type="ECO:0000256" key="3">
    <source>
        <dbReference type="HAMAP-Rule" id="MF_01537"/>
    </source>
</evidence>
<dbReference type="GO" id="GO:0004850">
    <property type="term" value="F:uridine phosphorylase activity"/>
    <property type="evidence" value="ECO:0007669"/>
    <property type="project" value="RHEA"/>
</dbReference>
<comment type="catalytic activity">
    <reaction evidence="3">
        <text>uridine + phosphate = alpha-D-ribose 1-phosphate + uracil</text>
        <dbReference type="Rhea" id="RHEA:24388"/>
        <dbReference type="ChEBI" id="CHEBI:16704"/>
        <dbReference type="ChEBI" id="CHEBI:17568"/>
        <dbReference type="ChEBI" id="CHEBI:43474"/>
        <dbReference type="ChEBI" id="CHEBI:57720"/>
        <dbReference type="EC" id="2.4.2.2"/>
    </reaction>
</comment>
<gene>
    <name evidence="3" type="primary">ppnP</name>
    <name evidence="4" type="ORF">A2W18_13770</name>
</gene>
<comment type="catalytic activity">
    <reaction evidence="3">
        <text>xanthosine + phosphate = alpha-D-ribose 1-phosphate + xanthine</text>
        <dbReference type="Rhea" id="RHEA:27638"/>
        <dbReference type="ChEBI" id="CHEBI:17712"/>
        <dbReference type="ChEBI" id="CHEBI:18107"/>
        <dbReference type="ChEBI" id="CHEBI:43474"/>
        <dbReference type="ChEBI" id="CHEBI:57720"/>
        <dbReference type="EC" id="2.4.2.1"/>
    </reaction>
</comment>
<comment type="caution">
    <text evidence="4">The sequence shown here is derived from an EMBL/GenBank/DDBJ whole genome shotgun (WGS) entry which is preliminary data.</text>
</comment>
<dbReference type="PANTHER" id="PTHR36540:SF1">
    <property type="entry name" value="PYRIMIDINE_PURINE NUCLEOSIDE PHOSPHORYLASE"/>
    <property type="match status" value="1"/>
</dbReference>
<name>A0A1F6UW11_9PROT</name>
<dbReference type="SUPFAM" id="SSF51182">
    <property type="entry name" value="RmlC-like cupins"/>
    <property type="match status" value="1"/>
</dbReference>
<dbReference type="HAMAP" id="MF_01537">
    <property type="entry name" value="Nucleos_phosphorylase_PpnP"/>
    <property type="match status" value="1"/>
</dbReference>
<reference evidence="4 5" key="1">
    <citation type="journal article" date="2016" name="Nat. Commun.">
        <title>Thousands of microbial genomes shed light on interconnected biogeochemical processes in an aquifer system.</title>
        <authorList>
            <person name="Anantharaman K."/>
            <person name="Brown C.T."/>
            <person name="Hug L.A."/>
            <person name="Sharon I."/>
            <person name="Castelle C.J."/>
            <person name="Probst A.J."/>
            <person name="Thomas B.C."/>
            <person name="Singh A."/>
            <person name="Wilkins M.J."/>
            <person name="Karaoz U."/>
            <person name="Brodie E.L."/>
            <person name="Williams K.H."/>
            <person name="Hubbard S.S."/>
            <person name="Banfield J.F."/>
        </authorList>
    </citation>
    <scope>NUCLEOTIDE SEQUENCE [LARGE SCALE GENOMIC DNA]</scope>
</reference>
<evidence type="ECO:0000313" key="5">
    <source>
        <dbReference type="Proteomes" id="UP000179076"/>
    </source>
</evidence>
<proteinExistence type="inferred from homology"/>
<comment type="catalytic activity">
    <reaction evidence="3">
        <text>cytidine + phosphate = cytosine + alpha-D-ribose 1-phosphate</text>
        <dbReference type="Rhea" id="RHEA:52540"/>
        <dbReference type="ChEBI" id="CHEBI:16040"/>
        <dbReference type="ChEBI" id="CHEBI:17562"/>
        <dbReference type="ChEBI" id="CHEBI:43474"/>
        <dbReference type="ChEBI" id="CHEBI:57720"/>
        <dbReference type="EC" id="2.4.2.2"/>
    </reaction>
</comment>
<dbReference type="PANTHER" id="PTHR36540">
    <property type="entry name" value="PYRIMIDINE/PURINE NUCLEOSIDE PHOSPHORYLASE"/>
    <property type="match status" value="1"/>
</dbReference>
<keyword evidence="1 3" id="KW-0328">Glycosyltransferase</keyword>
<dbReference type="InterPro" id="IPR014710">
    <property type="entry name" value="RmlC-like_jellyroll"/>
</dbReference>
<dbReference type="GO" id="GO:0004731">
    <property type="term" value="F:purine-nucleoside phosphorylase activity"/>
    <property type="evidence" value="ECO:0007669"/>
    <property type="project" value="UniProtKB-UniRule"/>
</dbReference>
<protein>
    <recommendedName>
        <fullName evidence="3">Pyrimidine/purine nucleoside phosphorylase</fullName>
        <ecNumber evidence="3">2.4.2.1</ecNumber>
        <ecNumber evidence="3">2.4.2.2</ecNumber>
    </recommendedName>
    <alternativeName>
        <fullName evidence="3">Adenosine phosphorylase</fullName>
    </alternativeName>
    <alternativeName>
        <fullName evidence="3">Cytidine phosphorylase</fullName>
    </alternativeName>
    <alternativeName>
        <fullName evidence="3">Guanosine phosphorylase</fullName>
    </alternativeName>
    <alternativeName>
        <fullName evidence="3">Inosine phosphorylase</fullName>
    </alternativeName>
    <alternativeName>
        <fullName evidence="3">Thymidine phosphorylase</fullName>
    </alternativeName>
    <alternativeName>
        <fullName evidence="3">Uridine phosphorylase</fullName>
    </alternativeName>
    <alternativeName>
        <fullName evidence="3">Xanthosine phosphorylase</fullName>
    </alternativeName>
</protein>
<evidence type="ECO:0000256" key="1">
    <source>
        <dbReference type="ARBA" id="ARBA00022676"/>
    </source>
</evidence>
<accession>A0A1F6UW11</accession>
<dbReference type="Proteomes" id="UP000179076">
    <property type="component" value="Unassembled WGS sequence"/>
</dbReference>